<gene>
    <name evidence="1" type="ORF">MMIC_P2127</name>
</gene>
<keyword evidence="2" id="KW-1185">Reference proteome</keyword>
<protein>
    <submittedName>
        <fullName evidence="1">Uncharacterized protein</fullName>
    </submittedName>
</protein>
<comment type="caution">
    <text evidence="1">The sequence shown here is derived from an EMBL/GenBank/DDBJ whole genome shotgun (WGS) entry which is preliminary data.</text>
</comment>
<dbReference type="RefSeq" id="WP_072660450.1">
    <property type="nucleotide sequence ID" value="NZ_BDFD01000021.1"/>
</dbReference>
<dbReference type="Proteomes" id="UP000231632">
    <property type="component" value="Unassembled WGS sequence"/>
</dbReference>
<name>A0A1L8CQH9_9PROT</name>
<organism evidence="1 2">
    <name type="scientific">Mariprofundus micogutta</name>
    <dbReference type="NCBI Taxonomy" id="1921010"/>
    <lineage>
        <taxon>Bacteria</taxon>
        <taxon>Pseudomonadati</taxon>
        <taxon>Pseudomonadota</taxon>
        <taxon>Candidatius Mariprofundia</taxon>
        <taxon>Mariprofundales</taxon>
        <taxon>Mariprofundaceae</taxon>
        <taxon>Mariprofundus</taxon>
    </lineage>
</organism>
<sequence length="82" mass="9093">MKSNNKTSRKIAKLLIEIIYIPNGHTVQSLFGDGSEASDLDAMTFWVESNINEINAQDTIQRLQHITRSKQITLGGSSNATM</sequence>
<dbReference type="STRING" id="1921010.MMIC_P2127"/>
<proteinExistence type="predicted"/>
<reference evidence="1 2" key="1">
    <citation type="journal article" date="2017" name="Arch. Microbiol.">
        <title>Mariprofundus micogutta sp. nov., a novel iron-oxidizing zetaproteobacterium isolated from a deep-sea hydrothermal field at the Bayonnaise knoll of the Izu-Ogasawara arc, and a description of Mariprofundales ord. nov. and Zetaproteobacteria classis nov.</title>
        <authorList>
            <person name="Makita H."/>
            <person name="Tanaka E."/>
            <person name="Mitsunobu S."/>
            <person name="Miyazaki M."/>
            <person name="Nunoura T."/>
            <person name="Uematsu K."/>
            <person name="Takaki Y."/>
            <person name="Nishi S."/>
            <person name="Shimamura S."/>
            <person name="Takai K."/>
        </authorList>
    </citation>
    <scope>NUCLEOTIDE SEQUENCE [LARGE SCALE GENOMIC DNA]</scope>
    <source>
        <strain evidence="1 2">ET2</strain>
    </source>
</reference>
<accession>A0A1L8CQH9</accession>
<dbReference type="EMBL" id="BDFD01000021">
    <property type="protein sequence ID" value="GAV21147.1"/>
    <property type="molecule type" value="Genomic_DNA"/>
</dbReference>
<evidence type="ECO:0000313" key="2">
    <source>
        <dbReference type="Proteomes" id="UP000231632"/>
    </source>
</evidence>
<evidence type="ECO:0000313" key="1">
    <source>
        <dbReference type="EMBL" id="GAV21147.1"/>
    </source>
</evidence>
<dbReference type="AlphaFoldDB" id="A0A1L8CQH9"/>